<dbReference type="Gene3D" id="4.10.280.10">
    <property type="entry name" value="Helix-loop-helix DNA-binding domain"/>
    <property type="match status" value="1"/>
</dbReference>
<dbReference type="AlphaFoldDB" id="A0A1M6N8D8"/>
<dbReference type="SUPFAM" id="SSF140500">
    <property type="entry name" value="BAS1536-like"/>
    <property type="match status" value="1"/>
</dbReference>
<name>A0A1M6N8D8_9FIRM</name>
<dbReference type="GO" id="GO:0043937">
    <property type="term" value="P:regulation of sporulation"/>
    <property type="evidence" value="ECO:0007669"/>
    <property type="project" value="InterPro"/>
</dbReference>
<dbReference type="Proteomes" id="UP000322917">
    <property type="component" value="Unassembled WGS sequence"/>
</dbReference>
<dbReference type="InterPro" id="IPR037208">
    <property type="entry name" value="Spo0E-like_sf"/>
</dbReference>
<dbReference type="Pfam" id="PF09388">
    <property type="entry name" value="SpoOE-like"/>
    <property type="match status" value="1"/>
</dbReference>
<proteinExistence type="predicted"/>
<dbReference type="InterPro" id="IPR018540">
    <property type="entry name" value="Spo0E-like"/>
</dbReference>
<gene>
    <name evidence="1" type="ORF">SAMN02745170_03687</name>
</gene>
<accession>A0A1M6N8D8</accession>
<protein>
    <submittedName>
        <fullName evidence="1">Spo0E like sporulation regulatory protein</fullName>
    </submittedName>
</protein>
<dbReference type="OrthoDB" id="1684520at2"/>
<dbReference type="InterPro" id="IPR036638">
    <property type="entry name" value="HLH_DNA-bd_sf"/>
</dbReference>
<dbReference type="RefSeq" id="WP_149736231.1">
    <property type="nucleotide sequence ID" value="NZ_FQZD01000050.1"/>
</dbReference>
<evidence type="ECO:0000313" key="2">
    <source>
        <dbReference type="Proteomes" id="UP000322917"/>
    </source>
</evidence>
<organism evidence="1 2">
    <name type="scientific">Propionispora hippei DSM 15287</name>
    <dbReference type="NCBI Taxonomy" id="1123003"/>
    <lineage>
        <taxon>Bacteria</taxon>
        <taxon>Bacillati</taxon>
        <taxon>Bacillota</taxon>
        <taxon>Negativicutes</taxon>
        <taxon>Selenomonadales</taxon>
        <taxon>Sporomusaceae</taxon>
        <taxon>Propionispora</taxon>
    </lineage>
</organism>
<dbReference type="GO" id="GO:0046983">
    <property type="term" value="F:protein dimerization activity"/>
    <property type="evidence" value="ECO:0007669"/>
    <property type="project" value="InterPro"/>
</dbReference>
<sequence>MLAEEIEKMRRNLVKLGMEKGLQHPEVLAESRNLDVLIVKFLVRTVAAAN</sequence>
<evidence type="ECO:0000313" key="1">
    <source>
        <dbReference type="EMBL" id="SHJ91968.1"/>
    </source>
</evidence>
<dbReference type="EMBL" id="FQZD01000050">
    <property type="protein sequence ID" value="SHJ91968.1"/>
    <property type="molecule type" value="Genomic_DNA"/>
</dbReference>
<reference evidence="1 2" key="1">
    <citation type="submission" date="2016-11" db="EMBL/GenBank/DDBJ databases">
        <authorList>
            <person name="Varghese N."/>
            <person name="Submissions S."/>
        </authorList>
    </citation>
    <scope>NUCLEOTIDE SEQUENCE [LARGE SCALE GENOMIC DNA]</scope>
    <source>
        <strain evidence="1 2">DSM 15287</strain>
    </source>
</reference>
<keyword evidence="2" id="KW-1185">Reference proteome</keyword>